<evidence type="ECO:0000256" key="5">
    <source>
        <dbReference type="ARBA" id="ARBA00022605"/>
    </source>
</evidence>
<evidence type="ECO:0000313" key="12">
    <source>
        <dbReference type="EMBL" id="MBL1410344.1"/>
    </source>
</evidence>
<comment type="catalytic activity">
    <reaction evidence="10">
        <text>5-[(5-phospho-1-deoxy-D-ribulos-1-ylimino)methylamino]-1-(5-phospho-beta-D-ribosyl)imidazole-4-carboxamide + L-glutamine = D-erythro-1-(imidazol-4-yl)glycerol 3-phosphate + 5-amino-1-(5-phospho-beta-D-ribosyl)imidazole-4-carboxamide + L-glutamate + H(+)</text>
        <dbReference type="Rhea" id="RHEA:24793"/>
        <dbReference type="ChEBI" id="CHEBI:15378"/>
        <dbReference type="ChEBI" id="CHEBI:29985"/>
        <dbReference type="ChEBI" id="CHEBI:58278"/>
        <dbReference type="ChEBI" id="CHEBI:58359"/>
        <dbReference type="ChEBI" id="CHEBI:58475"/>
        <dbReference type="ChEBI" id="CHEBI:58525"/>
        <dbReference type="EC" id="4.3.2.10"/>
    </reaction>
</comment>
<evidence type="ECO:0000313" key="13">
    <source>
        <dbReference type="Proteomes" id="UP000625283"/>
    </source>
</evidence>
<evidence type="ECO:0000256" key="1">
    <source>
        <dbReference type="ARBA" id="ARBA00005091"/>
    </source>
</evidence>
<proteinExistence type="inferred from homology"/>
<evidence type="ECO:0000256" key="11">
    <source>
        <dbReference type="RuleBase" id="RU003657"/>
    </source>
</evidence>
<sequence>MKRIIPVLLVHEGGLVKSIKFKNYNYVGDPINAVKIFNEKGVDEIVILDIAATKKKQSPDLSLIKEIASEAFMPLAYGGGITSIDQVKDILYQGVEKVVFNNSALLTPRLIEETAHRFGSSSTVVSVDVKSNLFGRQYVYSDSGKVNAKLDVVEYVKNMEKLGAGEIFLNSVDRDGTYKGYDLALIKMVSAAVSIPVVACGGAKDESDLIDAINIGGASASAAGSLFVYKGVHRAVLINYPDWEDIQSKISIKDGRS</sequence>
<evidence type="ECO:0000256" key="10">
    <source>
        <dbReference type="ARBA" id="ARBA00047838"/>
    </source>
</evidence>
<dbReference type="CDD" id="cd04731">
    <property type="entry name" value="HisF"/>
    <property type="match status" value="1"/>
</dbReference>
<dbReference type="InterPro" id="IPR050064">
    <property type="entry name" value="IGPS_HisA/HisF"/>
</dbReference>
<dbReference type="InterPro" id="IPR011060">
    <property type="entry name" value="RibuloseP-bd_barrel"/>
</dbReference>
<keyword evidence="13" id="KW-1185">Reference proteome</keyword>
<evidence type="ECO:0000256" key="2">
    <source>
        <dbReference type="ARBA" id="ARBA00009667"/>
    </source>
</evidence>
<keyword evidence="7 12" id="KW-0456">Lyase</keyword>
<dbReference type="EMBL" id="JAERTY010000009">
    <property type="protein sequence ID" value="MBL1410344.1"/>
    <property type="molecule type" value="Genomic_DNA"/>
</dbReference>
<dbReference type="Proteomes" id="UP000625283">
    <property type="component" value="Unassembled WGS sequence"/>
</dbReference>
<gene>
    <name evidence="12" type="primary">hisF</name>
    <name evidence="12" type="ORF">JKG61_16430</name>
</gene>
<comment type="pathway">
    <text evidence="1">Amino-acid biosynthesis; L-histidine biosynthesis; L-histidine from 5-phospho-alpha-D-ribose 1-diphosphate: step 5/9.</text>
</comment>
<protein>
    <recommendedName>
        <fullName evidence="4">imidazole glycerol-phosphate synthase</fullName>
        <ecNumber evidence="4">4.3.2.10</ecNumber>
    </recommendedName>
    <alternativeName>
        <fullName evidence="9">IGP synthase cyclase subunit</fullName>
    </alternativeName>
</protein>
<evidence type="ECO:0000256" key="8">
    <source>
        <dbReference type="ARBA" id="ARBA00025475"/>
    </source>
</evidence>
<dbReference type="PANTHER" id="PTHR21235">
    <property type="entry name" value="IMIDAZOLE GLYCEROL PHOSPHATE SYNTHASE SUBUNIT HISF/H IGP SYNTHASE SUBUNIT HISF/H"/>
    <property type="match status" value="1"/>
</dbReference>
<comment type="caution">
    <text evidence="12">The sequence shown here is derived from an EMBL/GenBank/DDBJ whole genome shotgun (WGS) entry which is preliminary data.</text>
</comment>
<evidence type="ECO:0000256" key="4">
    <source>
        <dbReference type="ARBA" id="ARBA00012809"/>
    </source>
</evidence>
<reference evidence="12 13" key="1">
    <citation type="submission" date="2021-01" db="EMBL/GenBank/DDBJ databases">
        <title>C459-1 draft genome sequence.</title>
        <authorList>
            <person name="Zhang X.-F."/>
        </authorList>
    </citation>
    <scope>NUCLEOTIDE SEQUENCE [LARGE SCALE GENOMIC DNA]</scope>
    <source>
        <strain evidence="13">C459-1</strain>
    </source>
</reference>
<evidence type="ECO:0000256" key="6">
    <source>
        <dbReference type="ARBA" id="ARBA00023102"/>
    </source>
</evidence>
<dbReference type="RefSeq" id="WP_202104041.1">
    <property type="nucleotide sequence ID" value="NZ_JAERTY010000009.1"/>
</dbReference>
<dbReference type="SUPFAM" id="SSF51366">
    <property type="entry name" value="Ribulose-phoshate binding barrel"/>
    <property type="match status" value="1"/>
</dbReference>
<keyword evidence="6 11" id="KW-0368">Histidine biosynthesis</keyword>
<dbReference type="InterPro" id="IPR013785">
    <property type="entry name" value="Aldolase_TIM"/>
</dbReference>
<dbReference type="InterPro" id="IPR004651">
    <property type="entry name" value="HisF"/>
</dbReference>
<comment type="function">
    <text evidence="8">IGPS catalyzes the conversion of PRFAR and glutamine to IGP, AICAR and glutamate. The HisF subunit catalyzes the cyclization activity that produces IGP and AICAR from PRFAR using the ammonia provided by the HisH subunit.</text>
</comment>
<dbReference type="Gene3D" id="3.20.20.70">
    <property type="entry name" value="Aldolase class I"/>
    <property type="match status" value="1"/>
</dbReference>
<dbReference type="InterPro" id="IPR006062">
    <property type="entry name" value="His_biosynth"/>
</dbReference>
<dbReference type="Pfam" id="PF00977">
    <property type="entry name" value="His_biosynth"/>
    <property type="match status" value="1"/>
</dbReference>
<keyword evidence="5 11" id="KW-0028">Amino-acid biosynthesis</keyword>
<name>A0ABS1R6L3_9SPHI</name>
<comment type="subunit">
    <text evidence="3">Heterodimer of HisH and HisF.</text>
</comment>
<dbReference type="GO" id="GO:0016829">
    <property type="term" value="F:lyase activity"/>
    <property type="evidence" value="ECO:0007669"/>
    <property type="project" value="UniProtKB-KW"/>
</dbReference>
<dbReference type="EC" id="4.3.2.10" evidence="4"/>
<dbReference type="PANTHER" id="PTHR21235:SF2">
    <property type="entry name" value="IMIDAZOLE GLYCEROL PHOSPHATE SYNTHASE HISHF"/>
    <property type="match status" value="1"/>
</dbReference>
<comment type="similarity">
    <text evidence="2 11">Belongs to the HisA/HisF family.</text>
</comment>
<evidence type="ECO:0000256" key="9">
    <source>
        <dbReference type="ARBA" id="ARBA00030264"/>
    </source>
</evidence>
<evidence type="ECO:0000256" key="7">
    <source>
        <dbReference type="ARBA" id="ARBA00023239"/>
    </source>
</evidence>
<accession>A0ABS1R6L3</accession>
<evidence type="ECO:0000256" key="3">
    <source>
        <dbReference type="ARBA" id="ARBA00011152"/>
    </source>
</evidence>
<organism evidence="12 13">
    <name type="scientific">Sphingobacterium faecale</name>
    <dbReference type="NCBI Taxonomy" id="2803775"/>
    <lineage>
        <taxon>Bacteria</taxon>
        <taxon>Pseudomonadati</taxon>
        <taxon>Bacteroidota</taxon>
        <taxon>Sphingobacteriia</taxon>
        <taxon>Sphingobacteriales</taxon>
        <taxon>Sphingobacteriaceae</taxon>
        <taxon>Sphingobacterium</taxon>
    </lineage>
</organism>
<dbReference type="NCBIfam" id="NF038364">
    <property type="entry name" value="AglZ_HisF2_fam"/>
    <property type="match status" value="1"/>
</dbReference>